<protein>
    <recommendedName>
        <fullName evidence="3">EF-hand domain-containing protein</fullName>
    </recommendedName>
</protein>
<comment type="caution">
    <text evidence="1">The sequence shown here is derived from an EMBL/GenBank/DDBJ whole genome shotgun (WGS) entry which is preliminary data.</text>
</comment>
<proteinExistence type="predicted"/>
<name>A0ABD3NEI9_9STRA</name>
<dbReference type="EMBL" id="JALLPJ020001196">
    <property type="protein sequence ID" value="KAL3774392.1"/>
    <property type="molecule type" value="Genomic_DNA"/>
</dbReference>
<dbReference type="AlphaFoldDB" id="A0ABD3NEI9"/>
<accession>A0ABD3NEI9</accession>
<reference evidence="1 2" key="1">
    <citation type="submission" date="2024-10" db="EMBL/GenBank/DDBJ databases">
        <title>Updated reference genomes for cyclostephanoid diatoms.</title>
        <authorList>
            <person name="Roberts W.R."/>
            <person name="Alverson A.J."/>
        </authorList>
    </citation>
    <scope>NUCLEOTIDE SEQUENCE [LARGE SCALE GENOMIC DNA]</scope>
    <source>
        <strain evidence="1 2">AJA010-31</strain>
    </source>
</reference>
<sequence>MENLLSEISCSHDANSVSMTQFMQLCLPHQTCSARELKHKLSFVFSECLLGLTWLHQVIESCREKDTQQSGLIGWQEFLEILDDTTVLLTASEANQLASLLADKVSFVRVKYMGLRDFV</sequence>
<keyword evidence="2" id="KW-1185">Reference proteome</keyword>
<organism evidence="1 2">
    <name type="scientific">Cyclotella atomus</name>
    <dbReference type="NCBI Taxonomy" id="382360"/>
    <lineage>
        <taxon>Eukaryota</taxon>
        <taxon>Sar</taxon>
        <taxon>Stramenopiles</taxon>
        <taxon>Ochrophyta</taxon>
        <taxon>Bacillariophyta</taxon>
        <taxon>Coscinodiscophyceae</taxon>
        <taxon>Thalassiosirophycidae</taxon>
        <taxon>Stephanodiscales</taxon>
        <taxon>Stephanodiscaceae</taxon>
        <taxon>Cyclotella</taxon>
    </lineage>
</organism>
<gene>
    <name evidence="1" type="ORF">ACHAWO_008975</name>
</gene>
<dbReference type="Proteomes" id="UP001530400">
    <property type="component" value="Unassembled WGS sequence"/>
</dbReference>
<evidence type="ECO:0000313" key="1">
    <source>
        <dbReference type="EMBL" id="KAL3774392.1"/>
    </source>
</evidence>
<evidence type="ECO:0008006" key="3">
    <source>
        <dbReference type="Google" id="ProtNLM"/>
    </source>
</evidence>
<evidence type="ECO:0000313" key="2">
    <source>
        <dbReference type="Proteomes" id="UP001530400"/>
    </source>
</evidence>